<name>A0AAN4TEP5_ASPLE</name>
<evidence type="ECO:0000313" key="1">
    <source>
        <dbReference type="EMBL" id="GAQ12138.1"/>
    </source>
</evidence>
<protein>
    <submittedName>
        <fullName evidence="1">Uncharacterized protein</fullName>
    </submittedName>
</protein>
<dbReference type="Proteomes" id="UP000051487">
    <property type="component" value="Unassembled WGS sequence"/>
</dbReference>
<dbReference type="EMBL" id="BCLY01000017">
    <property type="protein sequence ID" value="GAQ12138.1"/>
    <property type="molecule type" value="Genomic_DNA"/>
</dbReference>
<gene>
    <name evidence="1" type="ORF">ALT_9459</name>
</gene>
<accession>A0AAN4TEP5</accession>
<dbReference type="AlphaFoldDB" id="A0AAN4TEP5"/>
<evidence type="ECO:0000313" key="2">
    <source>
        <dbReference type="Proteomes" id="UP000051487"/>
    </source>
</evidence>
<reference evidence="1 2" key="1">
    <citation type="submission" date="2015-11" db="EMBL/GenBank/DDBJ databases">
        <title>Aspergillus lentulus strain IFM 54703T.</title>
        <authorList>
            <person name="Kusuya Y."/>
            <person name="Sakai K."/>
            <person name="Kamei K."/>
            <person name="Takahashi H."/>
            <person name="Yaguchi T."/>
        </authorList>
    </citation>
    <scope>NUCLEOTIDE SEQUENCE [LARGE SCALE GENOMIC DNA]</scope>
    <source>
        <strain evidence="1 2">IFM 54703</strain>
    </source>
</reference>
<proteinExistence type="predicted"/>
<sequence>MRCTRAQYVEDFIIGFSKLNGWKRAPTSGTEPGAQPLQGSAYSNIPYSGGNDKVGILCPDVQATQATEINVKTTEQGPRILDNAISTTMLVIQQFFSGEQ</sequence>
<comment type="caution">
    <text evidence="1">The sequence shown here is derived from an EMBL/GenBank/DDBJ whole genome shotgun (WGS) entry which is preliminary data.</text>
</comment>
<organism evidence="1 2">
    <name type="scientific">Aspergillus lentulus</name>
    <dbReference type="NCBI Taxonomy" id="293939"/>
    <lineage>
        <taxon>Eukaryota</taxon>
        <taxon>Fungi</taxon>
        <taxon>Dikarya</taxon>
        <taxon>Ascomycota</taxon>
        <taxon>Pezizomycotina</taxon>
        <taxon>Eurotiomycetes</taxon>
        <taxon>Eurotiomycetidae</taxon>
        <taxon>Eurotiales</taxon>
        <taxon>Aspergillaceae</taxon>
        <taxon>Aspergillus</taxon>
        <taxon>Aspergillus subgen. Fumigati</taxon>
    </lineage>
</organism>